<evidence type="ECO:0000256" key="1">
    <source>
        <dbReference type="SAM" id="MobiDB-lite"/>
    </source>
</evidence>
<dbReference type="SMART" id="SM00338">
    <property type="entry name" value="BRLZ"/>
    <property type="match status" value="1"/>
</dbReference>
<keyword evidence="4" id="KW-1185">Reference proteome</keyword>
<dbReference type="PROSITE" id="PS50217">
    <property type="entry name" value="BZIP"/>
    <property type="match status" value="1"/>
</dbReference>
<dbReference type="AlphaFoldDB" id="A0A9P6NHB2"/>
<comment type="caution">
    <text evidence="3">The sequence shown here is derived from an EMBL/GenBank/DDBJ whole genome shotgun (WGS) entry which is preliminary data.</text>
</comment>
<proteinExistence type="predicted"/>
<organism evidence="3 4">
    <name type="scientific">Cronartium quercuum f. sp. fusiforme G11</name>
    <dbReference type="NCBI Taxonomy" id="708437"/>
    <lineage>
        <taxon>Eukaryota</taxon>
        <taxon>Fungi</taxon>
        <taxon>Dikarya</taxon>
        <taxon>Basidiomycota</taxon>
        <taxon>Pucciniomycotina</taxon>
        <taxon>Pucciniomycetes</taxon>
        <taxon>Pucciniales</taxon>
        <taxon>Coleosporiaceae</taxon>
        <taxon>Cronartium</taxon>
    </lineage>
</organism>
<dbReference type="InterPro" id="IPR004827">
    <property type="entry name" value="bZIP"/>
</dbReference>
<evidence type="ECO:0000313" key="3">
    <source>
        <dbReference type="EMBL" id="KAG0143630.1"/>
    </source>
</evidence>
<accession>A0A9P6NHB2</accession>
<dbReference type="Proteomes" id="UP000886653">
    <property type="component" value="Unassembled WGS sequence"/>
</dbReference>
<evidence type="ECO:0000259" key="2">
    <source>
        <dbReference type="PROSITE" id="PS50217"/>
    </source>
</evidence>
<reference evidence="3" key="1">
    <citation type="submission" date="2013-11" db="EMBL/GenBank/DDBJ databases">
        <title>Genome sequence of the fusiform rust pathogen reveals effectors for host alternation and coevolution with pine.</title>
        <authorList>
            <consortium name="DOE Joint Genome Institute"/>
            <person name="Smith K."/>
            <person name="Pendleton A."/>
            <person name="Kubisiak T."/>
            <person name="Anderson C."/>
            <person name="Salamov A."/>
            <person name="Aerts A."/>
            <person name="Riley R."/>
            <person name="Clum A."/>
            <person name="Lindquist E."/>
            <person name="Ence D."/>
            <person name="Campbell M."/>
            <person name="Kronenberg Z."/>
            <person name="Feau N."/>
            <person name="Dhillon B."/>
            <person name="Hamelin R."/>
            <person name="Burleigh J."/>
            <person name="Smith J."/>
            <person name="Yandell M."/>
            <person name="Nelson C."/>
            <person name="Grigoriev I."/>
            <person name="Davis J."/>
        </authorList>
    </citation>
    <scope>NUCLEOTIDE SEQUENCE</scope>
    <source>
        <strain evidence="3">G11</strain>
    </source>
</reference>
<protein>
    <recommendedName>
        <fullName evidence="2">BZIP domain-containing protein</fullName>
    </recommendedName>
</protein>
<dbReference type="OrthoDB" id="2501352at2759"/>
<evidence type="ECO:0000313" key="4">
    <source>
        <dbReference type="Proteomes" id="UP000886653"/>
    </source>
</evidence>
<dbReference type="PROSITE" id="PS00036">
    <property type="entry name" value="BZIP_BASIC"/>
    <property type="match status" value="1"/>
</dbReference>
<feature type="compositionally biased region" description="Basic and acidic residues" evidence="1">
    <location>
        <begin position="19"/>
        <end position="40"/>
    </location>
</feature>
<sequence>MPRQPLVDSPDLPPYGQRSSERRREQNRIAQRQLRERRQQQDAAQTAELQRRQNEIERLTQIIQELRNENARLKNQNITRRRQSVIPISSVSRCLSTGTYGSMPNIFSQVPPPLDPNSTFHYERHSIDFGTLQRSNDKSYGNGLVANPFNMSDYKSADEQARCNTDFSDCDTNATSPVTSYCSILPLNPIASRERERLTSFSRLKKRTHQVSNDDEDFDYEWPPLKKMNSTAQLPSDSHDASLAPSWFSVPPTNVFKMSTPVIKPLVTSSTLELSPKQSSPINLDPSLPLSSFLPQSLLISPRAQSCGTFDSYSPHSPSISPILPHQIPLGDDNVSMQIRKSSTSGSSDTSISNSALSAVDGQSKFTPYNSHLMPFERISLTSQELLGMKPASSWESSSARVDCEEAQATQNSGRIVKFGSSPQPPHLHHLPTFDGSNSSIHPGSSLSPMALHMWGEV</sequence>
<gene>
    <name evidence="3" type="ORF">CROQUDRAFT_109048</name>
</gene>
<name>A0A9P6NHB2_9BASI</name>
<feature type="domain" description="BZIP" evidence="2">
    <location>
        <begin position="17"/>
        <end position="76"/>
    </location>
</feature>
<feature type="region of interest" description="Disordered" evidence="1">
    <location>
        <begin position="1"/>
        <end position="49"/>
    </location>
</feature>
<dbReference type="GO" id="GO:0003700">
    <property type="term" value="F:DNA-binding transcription factor activity"/>
    <property type="evidence" value="ECO:0007669"/>
    <property type="project" value="InterPro"/>
</dbReference>
<dbReference type="EMBL" id="MU167314">
    <property type="protein sequence ID" value="KAG0143630.1"/>
    <property type="molecule type" value="Genomic_DNA"/>
</dbReference>